<dbReference type="PANTHER" id="PTHR38420:SF1">
    <property type="entry name" value="PUTATIVE (AFU_ORTHOLOGUE AFUA_5G14690)-RELATED"/>
    <property type="match status" value="1"/>
</dbReference>
<dbReference type="Gene3D" id="3.30.428.70">
    <property type="match status" value="1"/>
</dbReference>
<dbReference type="PANTHER" id="PTHR38420">
    <property type="entry name" value="AP-4-A PHOSPHORYLASE II"/>
    <property type="match status" value="1"/>
</dbReference>
<evidence type="ECO:0000313" key="4">
    <source>
        <dbReference type="EMBL" id="ORY72814.1"/>
    </source>
</evidence>
<dbReference type="GO" id="GO:0009117">
    <property type="term" value="P:nucleotide metabolic process"/>
    <property type="evidence" value="ECO:0007669"/>
    <property type="project" value="InterPro"/>
</dbReference>
<protein>
    <submittedName>
        <fullName evidence="4">ATP adenylyltransferase</fullName>
    </submittedName>
</protein>
<evidence type="ECO:0000256" key="1">
    <source>
        <dbReference type="PIRSR" id="PIRSR000846-1"/>
    </source>
</evidence>
<dbReference type="SUPFAM" id="SSF54197">
    <property type="entry name" value="HIT-like"/>
    <property type="match status" value="1"/>
</dbReference>
<dbReference type="OrthoDB" id="10267950at2759"/>
<dbReference type="InterPro" id="IPR036265">
    <property type="entry name" value="HIT-like_sf"/>
</dbReference>
<dbReference type="GO" id="GO:0005524">
    <property type="term" value="F:ATP binding"/>
    <property type="evidence" value="ECO:0007669"/>
    <property type="project" value="InterPro"/>
</dbReference>
<sequence length="287" mass="32948">MSNTLVTKVSEVFEKSLKNGFLTFIPSVEERIRINKINYQIRCIPSLKKKPTNISNDESVPKKKFNPFLPYDENLYVQKTPNNHHNVLMNKFSVIKYHILLTTVDFQSQLDPLNIVDLESMWWTLNSIKKGNYKELAFFNCGADSGASQPHKHLQVLVMDKNEEDMPPVNDIIIEEGQNFEKGKIFNISQYKLKHGCILFPDNKTITPEDLLNYYKSLLSIVPSGSSYNFLCTTRWMLIVPRSKETYDERVSVNSLGFAGMVLVKAKEDIELIKQVGVETIINSLGY</sequence>
<feature type="active site" description="Nucleophile" evidence="1">
    <location>
        <position position="153"/>
    </location>
</feature>
<dbReference type="Proteomes" id="UP000193920">
    <property type="component" value="Unassembled WGS sequence"/>
</dbReference>
<dbReference type="InterPro" id="IPR043171">
    <property type="entry name" value="Ap4A_phos1/2-like"/>
</dbReference>
<dbReference type="InterPro" id="IPR009163">
    <property type="entry name" value="Ap4A_phos1/2"/>
</dbReference>
<keyword evidence="5" id="KW-1185">Reference proteome</keyword>
<organism evidence="4 5">
    <name type="scientific">Neocallimastix californiae</name>
    <dbReference type="NCBI Taxonomy" id="1754190"/>
    <lineage>
        <taxon>Eukaryota</taxon>
        <taxon>Fungi</taxon>
        <taxon>Fungi incertae sedis</taxon>
        <taxon>Chytridiomycota</taxon>
        <taxon>Chytridiomycota incertae sedis</taxon>
        <taxon>Neocallimastigomycetes</taxon>
        <taxon>Neocallimastigales</taxon>
        <taxon>Neocallimastigaceae</taxon>
        <taxon>Neocallimastix</taxon>
    </lineage>
</organism>
<proteinExistence type="predicted"/>
<dbReference type="InterPro" id="IPR019200">
    <property type="entry name" value="ATP_adenylylTrfase_C"/>
</dbReference>
<dbReference type="Pfam" id="PF09830">
    <property type="entry name" value="ATP_transf"/>
    <property type="match status" value="1"/>
</dbReference>
<gene>
    <name evidence="4" type="ORF">LY90DRAFT_666921</name>
</gene>
<evidence type="ECO:0000259" key="3">
    <source>
        <dbReference type="Pfam" id="PF19327"/>
    </source>
</evidence>
<name>A0A1Y2ENC2_9FUNG</name>
<keyword evidence="4" id="KW-0548">Nucleotidyltransferase</keyword>
<evidence type="ECO:0000313" key="5">
    <source>
        <dbReference type="Proteomes" id="UP000193920"/>
    </source>
</evidence>
<evidence type="ECO:0000259" key="2">
    <source>
        <dbReference type="Pfam" id="PF09830"/>
    </source>
</evidence>
<dbReference type="AlphaFoldDB" id="A0A1Y2ENC2"/>
<dbReference type="InterPro" id="IPR045759">
    <property type="entry name" value="Ap4A_phos1/2_N"/>
</dbReference>
<dbReference type="Pfam" id="PF19327">
    <property type="entry name" value="Ap4A_phos_N"/>
    <property type="match status" value="1"/>
</dbReference>
<feature type="domain" description="Ap4A phosphorylase 1/2 N-terminal" evidence="3">
    <location>
        <begin position="2"/>
        <end position="173"/>
    </location>
</feature>
<dbReference type="PIRSF" id="PIRSF000846">
    <property type="entry name" value="ATP_adenylyltr"/>
    <property type="match status" value="1"/>
</dbReference>
<dbReference type="GO" id="GO:0003877">
    <property type="term" value="F:ATP:ADP adenylyltransferase activity"/>
    <property type="evidence" value="ECO:0007669"/>
    <property type="project" value="InterPro"/>
</dbReference>
<comment type="caution">
    <text evidence="4">The sequence shown here is derived from an EMBL/GenBank/DDBJ whole genome shotgun (WGS) entry which is preliminary data.</text>
</comment>
<accession>A0A1Y2ENC2</accession>
<dbReference type="EMBL" id="MCOG01000037">
    <property type="protein sequence ID" value="ORY72814.1"/>
    <property type="molecule type" value="Genomic_DNA"/>
</dbReference>
<dbReference type="STRING" id="1754190.A0A1Y2ENC2"/>
<keyword evidence="4" id="KW-0808">Transferase</keyword>
<reference evidence="4 5" key="1">
    <citation type="submission" date="2016-08" db="EMBL/GenBank/DDBJ databases">
        <title>A Parts List for Fungal Cellulosomes Revealed by Comparative Genomics.</title>
        <authorList>
            <consortium name="DOE Joint Genome Institute"/>
            <person name="Haitjema C.H."/>
            <person name="Gilmore S.P."/>
            <person name="Henske J.K."/>
            <person name="Solomon K.V."/>
            <person name="De Groot R."/>
            <person name="Kuo A."/>
            <person name="Mondo S.J."/>
            <person name="Salamov A.A."/>
            <person name="Labutti K."/>
            <person name="Zhao Z."/>
            <person name="Chiniquy J."/>
            <person name="Barry K."/>
            <person name="Brewer H.M."/>
            <person name="Purvine S.O."/>
            <person name="Wright A.T."/>
            <person name="Boxma B."/>
            <person name="Van Alen T."/>
            <person name="Hackstein J.H."/>
            <person name="Baker S.E."/>
            <person name="Grigoriev I.V."/>
            <person name="O'Malley M.A."/>
        </authorList>
    </citation>
    <scope>NUCLEOTIDE SEQUENCE [LARGE SCALE GENOMIC DNA]</scope>
    <source>
        <strain evidence="4 5">G1</strain>
    </source>
</reference>
<feature type="domain" description="ATP adenylyltransferase C-terminal" evidence="2">
    <location>
        <begin position="203"/>
        <end position="287"/>
    </location>
</feature>